<accession>A0A1G7FP77</accession>
<dbReference type="SUPFAM" id="SSF55846">
    <property type="entry name" value="N-acetylmuramoyl-L-alanine amidase-like"/>
    <property type="match status" value="1"/>
</dbReference>
<dbReference type="CDD" id="cd06583">
    <property type="entry name" value="PGRP"/>
    <property type="match status" value="1"/>
</dbReference>
<dbReference type="SMART" id="SM00644">
    <property type="entry name" value="Ami_2"/>
    <property type="match status" value="1"/>
</dbReference>
<proteinExistence type="predicted"/>
<evidence type="ECO:0000313" key="2">
    <source>
        <dbReference type="EMBL" id="SDE77686.1"/>
    </source>
</evidence>
<name>A0A1G7FP77_9FLAO</name>
<dbReference type="RefSeq" id="WP_092738002.1">
    <property type="nucleotide sequence ID" value="NZ_FNAS01000025.1"/>
</dbReference>
<dbReference type="GO" id="GO:0009253">
    <property type="term" value="P:peptidoglycan catabolic process"/>
    <property type="evidence" value="ECO:0007669"/>
    <property type="project" value="InterPro"/>
</dbReference>
<reference evidence="2 3" key="1">
    <citation type="submission" date="2016-10" db="EMBL/GenBank/DDBJ databases">
        <authorList>
            <person name="de Groot N.N."/>
        </authorList>
    </citation>
    <scope>NUCLEOTIDE SEQUENCE [LARGE SCALE GENOMIC DNA]</scope>
    <source>
        <strain evidence="2 3">DSM 24015</strain>
    </source>
</reference>
<dbReference type="Pfam" id="PF01510">
    <property type="entry name" value="Amidase_2"/>
    <property type="match status" value="1"/>
</dbReference>
<organism evidence="2 3">
    <name type="scientific">Riemerella columbipharyngis</name>
    <dbReference type="NCBI Taxonomy" id="1071918"/>
    <lineage>
        <taxon>Bacteria</taxon>
        <taxon>Pseudomonadati</taxon>
        <taxon>Bacteroidota</taxon>
        <taxon>Flavobacteriia</taxon>
        <taxon>Flavobacteriales</taxon>
        <taxon>Weeksellaceae</taxon>
        <taxon>Riemerella</taxon>
    </lineage>
</organism>
<dbReference type="Proteomes" id="UP000198517">
    <property type="component" value="Unassembled WGS sequence"/>
</dbReference>
<dbReference type="InterPro" id="IPR036505">
    <property type="entry name" value="Amidase/PGRP_sf"/>
</dbReference>
<dbReference type="Gene3D" id="3.40.80.10">
    <property type="entry name" value="Peptidoglycan recognition protein-like"/>
    <property type="match status" value="1"/>
</dbReference>
<dbReference type="EMBL" id="FNAS01000025">
    <property type="protein sequence ID" value="SDE77686.1"/>
    <property type="molecule type" value="Genomic_DNA"/>
</dbReference>
<dbReference type="AlphaFoldDB" id="A0A1G7FP77"/>
<dbReference type="STRING" id="1071918.SAMN05421544_1259"/>
<dbReference type="OrthoDB" id="1037861at2"/>
<keyword evidence="3" id="KW-1185">Reference proteome</keyword>
<sequence length="138" mass="15876">MRTIKYIVLHCTATSQITRVETIKKYWKNNLGWKHNGYHYIIKPCGEIVNLTPIEEIANGVKGYNQNSIHISYIGGIDKTGKPQDNRTLPQKASQVQLLRELKKRFPNAEILGHRDFAGVHKACPSFDVKQWLKSIEF</sequence>
<feature type="domain" description="N-acetylmuramoyl-L-alanine amidase" evidence="1">
    <location>
        <begin position="1"/>
        <end position="126"/>
    </location>
</feature>
<evidence type="ECO:0000259" key="1">
    <source>
        <dbReference type="SMART" id="SM00644"/>
    </source>
</evidence>
<gene>
    <name evidence="2" type="ORF">SAMN05421544_1259</name>
</gene>
<dbReference type="GO" id="GO:0008745">
    <property type="term" value="F:N-acetylmuramoyl-L-alanine amidase activity"/>
    <property type="evidence" value="ECO:0007669"/>
    <property type="project" value="InterPro"/>
</dbReference>
<protein>
    <submittedName>
        <fullName evidence="2">N-acetylmuramoyl-L-alanine amidase</fullName>
    </submittedName>
</protein>
<dbReference type="InterPro" id="IPR002502">
    <property type="entry name" value="Amidase_domain"/>
</dbReference>
<evidence type="ECO:0000313" key="3">
    <source>
        <dbReference type="Proteomes" id="UP000198517"/>
    </source>
</evidence>